<sequence length="39" mass="4398">MSQGLISFFLLCPQFSSLVCCLIGYILLCLLIRFNELVS</sequence>
<keyword evidence="1" id="KW-1133">Transmembrane helix</keyword>
<name>A0A0A9FVI6_ARUDO</name>
<proteinExistence type="predicted"/>
<dbReference type="AlphaFoldDB" id="A0A0A9FVI6"/>
<keyword evidence="1" id="KW-0812">Transmembrane</keyword>
<keyword evidence="1" id="KW-0472">Membrane</keyword>
<evidence type="ECO:0000256" key="1">
    <source>
        <dbReference type="SAM" id="Phobius"/>
    </source>
</evidence>
<dbReference type="EMBL" id="GBRH01183570">
    <property type="protein sequence ID" value="JAE14326.1"/>
    <property type="molecule type" value="Transcribed_RNA"/>
</dbReference>
<evidence type="ECO:0000313" key="2">
    <source>
        <dbReference type="EMBL" id="JAE14326.1"/>
    </source>
</evidence>
<organism evidence="2">
    <name type="scientific">Arundo donax</name>
    <name type="common">Giant reed</name>
    <name type="synonym">Donax arundinaceus</name>
    <dbReference type="NCBI Taxonomy" id="35708"/>
    <lineage>
        <taxon>Eukaryota</taxon>
        <taxon>Viridiplantae</taxon>
        <taxon>Streptophyta</taxon>
        <taxon>Embryophyta</taxon>
        <taxon>Tracheophyta</taxon>
        <taxon>Spermatophyta</taxon>
        <taxon>Magnoliopsida</taxon>
        <taxon>Liliopsida</taxon>
        <taxon>Poales</taxon>
        <taxon>Poaceae</taxon>
        <taxon>PACMAD clade</taxon>
        <taxon>Arundinoideae</taxon>
        <taxon>Arundineae</taxon>
        <taxon>Arundo</taxon>
    </lineage>
</organism>
<accession>A0A0A9FVI6</accession>
<reference evidence="2" key="1">
    <citation type="submission" date="2014-09" db="EMBL/GenBank/DDBJ databases">
        <authorList>
            <person name="Magalhaes I.L.F."/>
            <person name="Oliveira U."/>
            <person name="Santos F.R."/>
            <person name="Vidigal T.H.D.A."/>
            <person name="Brescovit A.D."/>
            <person name="Santos A.J."/>
        </authorList>
    </citation>
    <scope>NUCLEOTIDE SEQUENCE</scope>
    <source>
        <tissue evidence="2">Shoot tissue taken approximately 20 cm above the soil surface</tissue>
    </source>
</reference>
<reference evidence="2" key="2">
    <citation type="journal article" date="2015" name="Data Brief">
        <title>Shoot transcriptome of the giant reed, Arundo donax.</title>
        <authorList>
            <person name="Barrero R.A."/>
            <person name="Guerrero F.D."/>
            <person name="Moolhuijzen P."/>
            <person name="Goolsby J.A."/>
            <person name="Tidwell J."/>
            <person name="Bellgard S.E."/>
            <person name="Bellgard M.I."/>
        </authorList>
    </citation>
    <scope>NUCLEOTIDE SEQUENCE</scope>
    <source>
        <tissue evidence="2">Shoot tissue taken approximately 20 cm above the soil surface</tissue>
    </source>
</reference>
<feature type="transmembrane region" description="Helical" evidence="1">
    <location>
        <begin position="6"/>
        <end position="32"/>
    </location>
</feature>
<protein>
    <submittedName>
        <fullName evidence="2">Uncharacterized protein</fullName>
    </submittedName>
</protein>